<dbReference type="GO" id="GO:0004896">
    <property type="term" value="F:cytokine receptor activity"/>
    <property type="evidence" value="ECO:0007669"/>
    <property type="project" value="TreeGrafter"/>
</dbReference>
<evidence type="ECO:0000313" key="5">
    <source>
        <dbReference type="Proteomes" id="UP000593565"/>
    </source>
</evidence>
<organism evidence="4 5">
    <name type="scientific">Ameiurus melas</name>
    <name type="common">Black bullhead</name>
    <name type="synonym">Silurus melas</name>
    <dbReference type="NCBI Taxonomy" id="219545"/>
    <lineage>
        <taxon>Eukaryota</taxon>
        <taxon>Metazoa</taxon>
        <taxon>Chordata</taxon>
        <taxon>Craniata</taxon>
        <taxon>Vertebrata</taxon>
        <taxon>Euteleostomi</taxon>
        <taxon>Actinopterygii</taxon>
        <taxon>Neopterygii</taxon>
        <taxon>Teleostei</taxon>
        <taxon>Ostariophysi</taxon>
        <taxon>Siluriformes</taxon>
        <taxon>Ictaluridae</taxon>
        <taxon>Ameiurus</taxon>
    </lineage>
</organism>
<dbReference type="PANTHER" id="PTHR20859:SF87">
    <property type="entry name" value="CYTOKINE RECEPTOR FAMILY MEMBER B13-RELATED"/>
    <property type="match status" value="1"/>
</dbReference>
<dbReference type="GO" id="GO:0005886">
    <property type="term" value="C:plasma membrane"/>
    <property type="evidence" value="ECO:0007669"/>
    <property type="project" value="TreeGrafter"/>
</dbReference>
<dbReference type="AlphaFoldDB" id="A0A7J5ZXV5"/>
<keyword evidence="2" id="KW-1133">Transmembrane helix</keyword>
<dbReference type="InterPro" id="IPR013783">
    <property type="entry name" value="Ig-like_fold"/>
</dbReference>
<keyword evidence="5" id="KW-1185">Reference proteome</keyword>
<dbReference type="SUPFAM" id="SSF49265">
    <property type="entry name" value="Fibronectin type III"/>
    <property type="match status" value="1"/>
</dbReference>
<proteinExistence type="predicted"/>
<feature type="chain" id="PRO_5029889997" description="Fibronectin type-III domain-containing protein" evidence="3">
    <location>
        <begin position="25"/>
        <end position="428"/>
    </location>
</feature>
<protein>
    <recommendedName>
        <fullName evidence="6">Fibronectin type-III domain-containing protein</fullName>
    </recommendedName>
</protein>
<evidence type="ECO:0000313" key="4">
    <source>
        <dbReference type="EMBL" id="KAF4075360.1"/>
    </source>
</evidence>
<dbReference type="InterPro" id="IPR050650">
    <property type="entry name" value="Type-II_Cytokine-TF_Rcpt"/>
</dbReference>
<feature type="transmembrane region" description="Helical" evidence="2">
    <location>
        <begin position="234"/>
        <end position="256"/>
    </location>
</feature>
<accession>A0A7J5ZXV5</accession>
<keyword evidence="2" id="KW-0812">Transmembrane</keyword>
<feature type="signal peptide" evidence="3">
    <location>
        <begin position="1"/>
        <end position="24"/>
    </location>
</feature>
<reference evidence="4 5" key="1">
    <citation type="submission" date="2020-02" db="EMBL/GenBank/DDBJ databases">
        <title>A chromosome-scale genome assembly of the black bullhead catfish (Ameiurus melas).</title>
        <authorList>
            <person name="Wen M."/>
            <person name="Zham M."/>
            <person name="Cabau C."/>
            <person name="Klopp C."/>
            <person name="Donnadieu C."/>
            <person name="Roques C."/>
            <person name="Bouchez O."/>
            <person name="Lampietro C."/>
            <person name="Jouanno E."/>
            <person name="Herpin A."/>
            <person name="Louis A."/>
            <person name="Berthelot C."/>
            <person name="Parey E."/>
            <person name="Roest-Crollius H."/>
            <person name="Braasch I."/>
            <person name="Postlethwait J."/>
            <person name="Robinson-Rechavi M."/>
            <person name="Echchiki A."/>
            <person name="Begum T."/>
            <person name="Montfort J."/>
            <person name="Schartl M."/>
            <person name="Bobe J."/>
            <person name="Guiguen Y."/>
        </authorList>
    </citation>
    <scope>NUCLEOTIDE SEQUENCE [LARGE SCALE GENOMIC DNA]</scope>
    <source>
        <strain evidence="4">M_S1</strain>
        <tissue evidence="4">Blood</tissue>
    </source>
</reference>
<dbReference type="EMBL" id="JAAGNN010000021">
    <property type="protein sequence ID" value="KAF4075360.1"/>
    <property type="molecule type" value="Genomic_DNA"/>
</dbReference>
<dbReference type="Proteomes" id="UP000593565">
    <property type="component" value="Unassembled WGS sequence"/>
</dbReference>
<evidence type="ECO:0000256" key="3">
    <source>
        <dbReference type="SAM" id="SignalP"/>
    </source>
</evidence>
<dbReference type="Gene3D" id="2.60.40.10">
    <property type="entry name" value="Immunoglobulins"/>
    <property type="match status" value="1"/>
</dbReference>
<feature type="region of interest" description="Disordered" evidence="1">
    <location>
        <begin position="312"/>
        <end position="342"/>
    </location>
</feature>
<comment type="caution">
    <text evidence="4">The sequence shown here is derived from an EMBL/GenBank/DDBJ whole genome shotgun (WGS) entry which is preliminary data.</text>
</comment>
<keyword evidence="3" id="KW-0732">Signal</keyword>
<gene>
    <name evidence="4" type="ORF">AMELA_G00233630</name>
</gene>
<name>A0A7J5ZXV5_AMEME</name>
<evidence type="ECO:0000256" key="1">
    <source>
        <dbReference type="SAM" id="MobiDB-lite"/>
    </source>
</evidence>
<sequence length="428" mass="48174">MRVHTLGVLTAFTVLSVLRRLTDAVPAPFGVSVKCDSYGVVVEWMATGLSEHADFLLELKPDFGESVSVNTTNLRYNISDLLQDTAYNRFFVKVKARDGGNESELAKSQIFSFSYDRKENITCGLEFPTVELFPRDGKLFVEFINPFHLYRDTPALRKLRRTDALMYTLTNDKISIESTCFGELEKCESSVSFPEEQEEYCIRLSGRIRQTPVWETRSYCYSGTLYPGPPIITVLIPLLVVIVVFLILALATVFLVKICENKCHECNLSKFPRVLEDKFTHTLLITLEPERVEIPRIEPDVRIPILPETFSTVTDGDDLKGHADDEDEDEDACRSSGSSEPEPRCYTDRLYMYGTGAELSSSDLSMGYDQPHALPITSLEGVVRTRVDEDSLEPLTIDKTHVSSLEGFVVPDNKMSCDGENVNNVILI</sequence>
<dbReference type="InterPro" id="IPR036116">
    <property type="entry name" value="FN3_sf"/>
</dbReference>
<evidence type="ECO:0000256" key="2">
    <source>
        <dbReference type="SAM" id="Phobius"/>
    </source>
</evidence>
<dbReference type="PANTHER" id="PTHR20859">
    <property type="entry name" value="INTERFERON/INTERLEUKIN RECEPTOR"/>
    <property type="match status" value="1"/>
</dbReference>
<keyword evidence="2" id="KW-0472">Membrane</keyword>
<evidence type="ECO:0008006" key="6">
    <source>
        <dbReference type="Google" id="ProtNLM"/>
    </source>
</evidence>